<protein>
    <submittedName>
        <fullName evidence="4">D-glycero-d-manno-heptose 1-phosphate guanosyltransferase</fullName>
    </submittedName>
</protein>
<dbReference type="InterPro" id="IPR050065">
    <property type="entry name" value="GlmU-like"/>
</dbReference>
<reference evidence="4" key="2">
    <citation type="journal article" date="2014" name="ISME J.">
        <title>Microbial stratification in low pH oxic and suboxic macroscopic growths along an acid mine drainage.</title>
        <authorList>
            <person name="Mendez-Garcia C."/>
            <person name="Mesa V."/>
            <person name="Sprenger R.R."/>
            <person name="Richter M."/>
            <person name="Diez M.S."/>
            <person name="Solano J."/>
            <person name="Bargiela R."/>
            <person name="Golyshina O.V."/>
            <person name="Manteca A."/>
            <person name="Ramos J.L."/>
            <person name="Gallego J.R."/>
            <person name="Llorente I."/>
            <person name="Martins Dos Santos V.A."/>
            <person name="Jensen O.N."/>
            <person name="Pelaez A.I."/>
            <person name="Sanchez J."/>
            <person name="Ferrer M."/>
        </authorList>
    </citation>
    <scope>NUCLEOTIDE SEQUENCE</scope>
</reference>
<evidence type="ECO:0000259" key="3">
    <source>
        <dbReference type="Pfam" id="PF12804"/>
    </source>
</evidence>
<evidence type="ECO:0000256" key="1">
    <source>
        <dbReference type="ARBA" id="ARBA00022679"/>
    </source>
</evidence>
<dbReference type="EMBL" id="AUZY01009463">
    <property type="protein sequence ID" value="EQD41925.1"/>
    <property type="molecule type" value="Genomic_DNA"/>
</dbReference>
<feature type="non-terminal residue" evidence="4">
    <location>
        <position position="157"/>
    </location>
</feature>
<sequence>MKQIRYPNLFCLHALKLQLTESSMNEAIILAGGLGTRLRSEVRDLPKVLAPVAGRPFIAYILDQLAQQSFSRVILATGYRADQVEAVLGTRWGPLILEYSREDEPLGTGGAIREALRHCRTGRVAAINGDTYLKVDYGVFEDRVAKEHTMIGMALAW</sequence>
<dbReference type="AlphaFoldDB" id="T1AIU8"/>
<comment type="caution">
    <text evidence="4">The sequence shown here is derived from an EMBL/GenBank/DDBJ whole genome shotgun (WGS) entry which is preliminary data.</text>
</comment>
<organism evidence="4">
    <name type="scientific">mine drainage metagenome</name>
    <dbReference type="NCBI Taxonomy" id="410659"/>
    <lineage>
        <taxon>unclassified sequences</taxon>
        <taxon>metagenomes</taxon>
        <taxon>ecological metagenomes</taxon>
    </lineage>
</organism>
<dbReference type="Gene3D" id="3.90.550.10">
    <property type="entry name" value="Spore Coat Polysaccharide Biosynthesis Protein SpsA, Chain A"/>
    <property type="match status" value="1"/>
</dbReference>
<evidence type="ECO:0000313" key="4">
    <source>
        <dbReference type="EMBL" id="EQD41925.1"/>
    </source>
</evidence>
<accession>T1AIU8</accession>
<feature type="domain" description="MobA-like NTP transferase" evidence="3">
    <location>
        <begin position="27"/>
        <end position="132"/>
    </location>
</feature>
<proteinExistence type="predicted"/>
<keyword evidence="1 4" id="KW-0808">Transferase</keyword>
<evidence type="ECO:0000256" key="2">
    <source>
        <dbReference type="ARBA" id="ARBA00022695"/>
    </source>
</evidence>
<dbReference type="GO" id="GO:0016779">
    <property type="term" value="F:nucleotidyltransferase activity"/>
    <property type="evidence" value="ECO:0007669"/>
    <property type="project" value="UniProtKB-KW"/>
</dbReference>
<gene>
    <name evidence="4" type="ORF">B1B_14303</name>
</gene>
<keyword evidence="2" id="KW-0548">Nucleotidyltransferase</keyword>
<reference evidence="4" key="1">
    <citation type="submission" date="2013-08" db="EMBL/GenBank/DDBJ databases">
        <authorList>
            <person name="Mendez C."/>
            <person name="Richter M."/>
            <person name="Ferrer M."/>
            <person name="Sanchez J."/>
        </authorList>
    </citation>
    <scope>NUCLEOTIDE SEQUENCE</scope>
</reference>
<dbReference type="InterPro" id="IPR029044">
    <property type="entry name" value="Nucleotide-diphossugar_trans"/>
</dbReference>
<dbReference type="SUPFAM" id="SSF53448">
    <property type="entry name" value="Nucleotide-diphospho-sugar transferases"/>
    <property type="match status" value="1"/>
</dbReference>
<dbReference type="PANTHER" id="PTHR43584:SF8">
    <property type="entry name" value="N-ACETYLMURAMATE ALPHA-1-PHOSPHATE URIDYLYLTRANSFERASE"/>
    <property type="match status" value="1"/>
</dbReference>
<dbReference type="PANTHER" id="PTHR43584">
    <property type="entry name" value="NUCLEOTIDYL TRANSFERASE"/>
    <property type="match status" value="1"/>
</dbReference>
<dbReference type="Pfam" id="PF12804">
    <property type="entry name" value="NTP_transf_3"/>
    <property type="match status" value="1"/>
</dbReference>
<name>T1AIU8_9ZZZZ</name>
<dbReference type="InterPro" id="IPR025877">
    <property type="entry name" value="MobA-like_NTP_Trfase"/>
</dbReference>